<organism evidence="2 3">
    <name type="scientific">Brevibacillus formosus</name>
    <dbReference type="NCBI Taxonomy" id="54913"/>
    <lineage>
        <taxon>Bacteria</taxon>
        <taxon>Bacillati</taxon>
        <taxon>Bacillota</taxon>
        <taxon>Bacilli</taxon>
        <taxon>Bacillales</taxon>
        <taxon>Paenibacillaceae</taxon>
        <taxon>Brevibacillus</taxon>
    </lineage>
</organism>
<evidence type="ECO:0000313" key="3">
    <source>
        <dbReference type="Proteomes" id="UP000197781"/>
    </source>
</evidence>
<name>A0A220MIV0_9BACL</name>
<keyword evidence="1" id="KW-0812">Transmembrane</keyword>
<feature type="transmembrane region" description="Helical" evidence="1">
    <location>
        <begin position="6"/>
        <end position="22"/>
    </location>
</feature>
<dbReference type="RefSeq" id="WP_088908240.1">
    <property type="nucleotide sequence ID" value="NZ_CP018145.1"/>
</dbReference>
<reference evidence="2 3" key="1">
    <citation type="submission" date="2016-11" db="EMBL/GenBank/DDBJ databases">
        <authorList>
            <person name="Jaros S."/>
            <person name="Januszkiewicz K."/>
            <person name="Wedrychowicz H."/>
        </authorList>
    </citation>
    <scope>NUCLEOTIDE SEQUENCE [LARGE SCALE GENOMIC DNA]</scope>
    <source>
        <strain evidence="2 3">NF2</strain>
    </source>
</reference>
<dbReference type="AlphaFoldDB" id="A0A220MIV0"/>
<dbReference type="KEGG" id="bfm:BP422_13590"/>
<protein>
    <submittedName>
        <fullName evidence="2">Uncharacterized protein</fullName>
    </submittedName>
</protein>
<evidence type="ECO:0000313" key="2">
    <source>
        <dbReference type="EMBL" id="ASJ54500.1"/>
    </source>
</evidence>
<proteinExistence type="predicted"/>
<feature type="transmembrane region" description="Helical" evidence="1">
    <location>
        <begin position="34"/>
        <end position="54"/>
    </location>
</feature>
<gene>
    <name evidence="2" type="ORF">BP422_13590</name>
</gene>
<sequence length="78" mass="9423">MNRIFLVFFVFMLILSFGEFILKRKGMDGRQHRVIVIFYTLTIAFLIALQFQYYQVLPTSHIMNILSPYVKRWVDQFV</sequence>
<keyword evidence="1" id="KW-1133">Transmembrane helix</keyword>
<keyword evidence="1" id="KW-0472">Membrane</keyword>
<dbReference type="EMBL" id="CP018145">
    <property type="protein sequence ID" value="ASJ54500.1"/>
    <property type="molecule type" value="Genomic_DNA"/>
</dbReference>
<evidence type="ECO:0000256" key="1">
    <source>
        <dbReference type="SAM" id="Phobius"/>
    </source>
</evidence>
<dbReference type="Proteomes" id="UP000197781">
    <property type="component" value="Chromosome"/>
</dbReference>
<accession>A0A220MIV0</accession>